<sequence length="464" mass="51084">MVLFTIAGGYSSRVSTAIGNEVLIASTNCGYLKQALSPLRTAAANVYHGDRINNAAAYASQCYSDKVSPGMTQCSLLTTPRIVGNKDTRAHCPFNNTICRETSKNLRVDSGFLDSHIHFGLNATPDQRISWRNVFHCAPMVTEGYTSLYFNSHPDKSLDGSTLYHYGGFSFAERRDYMFLAKTLQSQYSLMLSNDSVLSYSNLDLQVIPVIIENGTSSPYSFVPIEQVARDDADLFILFLSGNGVIFSQPSEDPWYRVAHASTQFVVFGADYESEDNLYLPLEPASPLGCTAQYQFCNAGSGKCGPLASQMDAIAGAAPYFDTTYADFKADNPKTETAARFIYFVKSAITSNTAYFNDMLAHLGSQALFSQKNLVNGWQYNLEVDQWQQDVSHIWDIMMASHQSALLNAASGPTDPYILQGWVNYTASGFKTLCNNQGALSVWTSRMDDKFYSAAAAVSIRSSK</sequence>
<name>A0A9W8TNN1_9PEZI</name>
<dbReference type="VEuPathDB" id="FungiDB:F4678DRAFT_469373"/>
<gene>
    <name evidence="1" type="ORF">NPX13_g4108</name>
</gene>
<keyword evidence="2" id="KW-1185">Reference proteome</keyword>
<evidence type="ECO:0000313" key="2">
    <source>
        <dbReference type="Proteomes" id="UP001148614"/>
    </source>
</evidence>
<evidence type="ECO:0000313" key="1">
    <source>
        <dbReference type="EMBL" id="KAJ3575215.1"/>
    </source>
</evidence>
<dbReference type="AlphaFoldDB" id="A0A9W8TNN1"/>
<comment type="caution">
    <text evidence="1">The sequence shown here is derived from an EMBL/GenBank/DDBJ whole genome shotgun (WGS) entry which is preliminary data.</text>
</comment>
<reference evidence="1" key="1">
    <citation type="submission" date="2022-07" db="EMBL/GenBank/DDBJ databases">
        <title>Genome Sequence of Xylaria arbuscula.</title>
        <authorList>
            <person name="Buettner E."/>
        </authorList>
    </citation>
    <scope>NUCLEOTIDE SEQUENCE</scope>
    <source>
        <strain evidence="1">VT107</strain>
    </source>
</reference>
<organism evidence="1 2">
    <name type="scientific">Xylaria arbuscula</name>
    <dbReference type="NCBI Taxonomy" id="114810"/>
    <lineage>
        <taxon>Eukaryota</taxon>
        <taxon>Fungi</taxon>
        <taxon>Dikarya</taxon>
        <taxon>Ascomycota</taxon>
        <taxon>Pezizomycotina</taxon>
        <taxon>Sordariomycetes</taxon>
        <taxon>Xylariomycetidae</taxon>
        <taxon>Xylariales</taxon>
        <taxon>Xylariaceae</taxon>
        <taxon>Xylaria</taxon>
    </lineage>
</organism>
<proteinExistence type="predicted"/>
<protein>
    <submittedName>
        <fullName evidence="1">Uncharacterized protein</fullName>
    </submittedName>
</protein>
<dbReference type="Proteomes" id="UP001148614">
    <property type="component" value="Unassembled WGS sequence"/>
</dbReference>
<accession>A0A9W8TNN1</accession>
<dbReference type="EMBL" id="JANPWZ010000557">
    <property type="protein sequence ID" value="KAJ3575215.1"/>
    <property type="molecule type" value="Genomic_DNA"/>
</dbReference>